<evidence type="ECO:0000256" key="1">
    <source>
        <dbReference type="ARBA" id="ARBA00004613"/>
    </source>
</evidence>
<name>A0A8T2IJH5_9PIPI</name>
<comment type="function">
    <text evidence="12">Secreted protein that functions as cytokine and growth factor and mediates its signal through cell-surface proteoglycan and non-proteoglycan receptors. Regulates many processes like inflammatory response, cell proliferation, cell adhesion, cell growth, cell survival, tissue regeneration, cell differentiation and cell migration.</text>
</comment>
<dbReference type="Pfam" id="PF01091">
    <property type="entry name" value="PTN_MK_C"/>
    <property type="match status" value="1"/>
</dbReference>
<dbReference type="GO" id="GO:0005576">
    <property type="term" value="C:extracellular region"/>
    <property type="evidence" value="ECO:0007669"/>
    <property type="project" value="UniProtKB-SubCell"/>
</dbReference>
<comment type="subcellular location">
    <subcellularLocation>
        <location evidence="1 12">Secreted</location>
    </subcellularLocation>
</comment>
<keyword evidence="6 12" id="KW-0358">Heparin-binding</keyword>
<gene>
    <name evidence="16" type="ORF">GDO86_018851</name>
</gene>
<dbReference type="Proteomes" id="UP000812440">
    <property type="component" value="Unassembled WGS sequence"/>
</dbReference>
<dbReference type="FunFam" id="2.30.90.10:FF:000001">
    <property type="entry name" value="Pleiotrophin"/>
    <property type="match status" value="1"/>
</dbReference>
<feature type="region of interest" description="Disordered" evidence="13">
    <location>
        <begin position="113"/>
        <end position="144"/>
    </location>
</feature>
<dbReference type="OrthoDB" id="8818336at2759"/>
<keyword evidence="4 12" id="KW-0964">Secreted</keyword>
<evidence type="ECO:0000256" key="6">
    <source>
        <dbReference type="ARBA" id="ARBA00022674"/>
    </source>
</evidence>
<evidence type="ECO:0000256" key="8">
    <source>
        <dbReference type="ARBA" id="ARBA00023022"/>
    </source>
</evidence>
<dbReference type="InterPro" id="IPR020089">
    <property type="entry name" value="PTN/MK_N_dom"/>
</dbReference>
<sequence length="144" mass="15837">MELRAICVILLIGFLAVSSQAAKNKKGKKGGSDCTWGPCTPNSKDCGEGTRERTCKEETQKEKCNIPCNWKKPFGADCKYKFGKWSECDSTTGQKTGTGTLKKALHNAECQQSVEATKPCSPKIKSRSKGKKGKRRIEEQRGFA</sequence>
<dbReference type="PANTHER" id="PTHR13850:SF2">
    <property type="entry name" value="MIDKINE"/>
    <property type="match status" value="1"/>
</dbReference>
<dbReference type="InterPro" id="IPR020090">
    <property type="entry name" value="PTN/MK_C_dom"/>
</dbReference>
<dbReference type="InterPro" id="IPR000762">
    <property type="entry name" value="Midkine_heparin-bd_GF"/>
</dbReference>
<dbReference type="Gene3D" id="2.20.60.10">
    <property type="entry name" value="Pleiotrophin/Midkine, N-terminal domain"/>
    <property type="match status" value="1"/>
</dbReference>
<evidence type="ECO:0000256" key="9">
    <source>
        <dbReference type="ARBA" id="ARBA00023030"/>
    </source>
</evidence>
<evidence type="ECO:0000313" key="16">
    <source>
        <dbReference type="EMBL" id="KAG8431963.1"/>
    </source>
</evidence>
<evidence type="ECO:0000256" key="5">
    <source>
        <dbReference type="ARBA" id="ARBA00022529"/>
    </source>
</evidence>
<comment type="similarity">
    <text evidence="2 12">Belongs to the pleiotrophin family.</text>
</comment>
<keyword evidence="8" id="KW-0044">Antibiotic</keyword>
<evidence type="ECO:0000256" key="12">
    <source>
        <dbReference type="RuleBase" id="RU369117"/>
    </source>
</evidence>
<feature type="domain" description="Pleiotrophin/Midkine N-terminal" evidence="15">
    <location>
        <begin position="24"/>
        <end position="74"/>
    </location>
</feature>
<organism evidence="16 17">
    <name type="scientific">Hymenochirus boettgeri</name>
    <name type="common">Congo dwarf clawed frog</name>
    <dbReference type="NCBI Taxonomy" id="247094"/>
    <lineage>
        <taxon>Eukaryota</taxon>
        <taxon>Metazoa</taxon>
        <taxon>Chordata</taxon>
        <taxon>Craniata</taxon>
        <taxon>Vertebrata</taxon>
        <taxon>Euteleostomi</taxon>
        <taxon>Amphibia</taxon>
        <taxon>Batrachia</taxon>
        <taxon>Anura</taxon>
        <taxon>Pipoidea</taxon>
        <taxon>Pipidae</taxon>
        <taxon>Pipinae</taxon>
        <taxon>Hymenochirus</taxon>
    </lineage>
</organism>
<feature type="chain" id="PRO_5035745140" description="Midkine" evidence="12">
    <location>
        <begin position="22"/>
        <end position="144"/>
    </location>
</feature>
<keyword evidence="17" id="KW-1185">Reference proteome</keyword>
<evidence type="ECO:0000256" key="3">
    <source>
        <dbReference type="ARBA" id="ARBA00022473"/>
    </source>
</evidence>
<dbReference type="Gene3D" id="2.30.90.10">
    <property type="entry name" value="Heparin-binding Growth Factor, Midkine, Chain A- C-terminal Domain"/>
    <property type="match status" value="1"/>
</dbReference>
<dbReference type="PANTHER" id="PTHR13850">
    <property type="entry name" value="PLEIOTROPHIN FAMILY MEMBER"/>
    <property type="match status" value="1"/>
</dbReference>
<keyword evidence="5" id="KW-0929">Antimicrobial</keyword>
<evidence type="ECO:0000256" key="7">
    <source>
        <dbReference type="ARBA" id="ARBA00022729"/>
    </source>
</evidence>
<evidence type="ECO:0000259" key="14">
    <source>
        <dbReference type="Pfam" id="PF01091"/>
    </source>
</evidence>
<feature type="region of interest" description="Disordered" evidence="13">
    <location>
        <begin position="24"/>
        <end position="50"/>
    </location>
</feature>
<feature type="compositionally biased region" description="Basic residues" evidence="13">
    <location>
        <begin position="124"/>
        <end position="135"/>
    </location>
</feature>
<dbReference type="GO" id="GO:0008083">
    <property type="term" value="F:growth factor activity"/>
    <property type="evidence" value="ECO:0007669"/>
    <property type="project" value="UniProtKB-UniRule"/>
</dbReference>
<dbReference type="InterPro" id="IPR037122">
    <property type="entry name" value="PTN/MK_N_dom_sf"/>
</dbReference>
<dbReference type="PRINTS" id="PR00269">
    <property type="entry name" value="PTNMIDKINE"/>
</dbReference>
<dbReference type="GO" id="GO:0042742">
    <property type="term" value="P:defense response to bacterium"/>
    <property type="evidence" value="ECO:0007669"/>
    <property type="project" value="UniProtKB-KW"/>
</dbReference>
<keyword evidence="7 12" id="KW-0732">Signal</keyword>
<evidence type="ECO:0000256" key="13">
    <source>
        <dbReference type="SAM" id="MobiDB-lite"/>
    </source>
</evidence>
<reference evidence="16" key="1">
    <citation type="thesis" date="2020" institute="ProQuest LLC" country="789 East Eisenhower Parkway, Ann Arbor, MI, USA">
        <title>Comparative Genomics and Chromosome Evolution.</title>
        <authorList>
            <person name="Mudd A.B."/>
        </authorList>
    </citation>
    <scope>NUCLEOTIDE SEQUENCE</scope>
    <source>
        <strain evidence="16">Female2</strain>
        <tissue evidence="16">Blood</tissue>
    </source>
</reference>
<dbReference type="SUPFAM" id="SSF57288">
    <property type="entry name" value="Midkine"/>
    <property type="match status" value="2"/>
</dbReference>
<evidence type="ECO:0000256" key="10">
    <source>
        <dbReference type="ARBA" id="ARBA00023157"/>
    </source>
</evidence>
<dbReference type="GO" id="GO:0008201">
    <property type="term" value="F:heparin binding"/>
    <property type="evidence" value="ECO:0007669"/>
    <property type="project" value="UniProtKB-UniRule"/>
</dbReference>
<dbReference type="AlphaFoldDB" id="A0A8T2IJH5"/>
<evidence type="ECO:0000313" key="17">
    <source>
        <dbReference type="Proteomes" id="UP000812440"/>
    </source>
</evidence>
<feature type="non-terminal residue" evidence="16">
    <location>
        <position position="144"/>
    </location>
</feature>
<keyword evidence="10 12" id="KW-1015">Disulfide bond</keyword>
<proteinExistence type="inferred from homology"/>
<dbReference type="InterPro" id="IPR038130">
    <property type="entry name" value="PTN/MK_C_dom_sf"/>
</dbReference>
<dbReference type="EMBL" id="JAACNH010000029">
    <property type="protein sequence ID" value="KAG8431963.1"/>
    <property type="molecule type" value="Genomic_DNA"/>
</dbReference>
<comment type="caution">
    <text evidence="16">The sequence shown here is derived from an EMBL/GenBank/DDBJ whole genome shotgun (WGS) entry which is preliminary data.</text>
</comment>
<dbReference type="SMART" id="SM00193">
    <property type="entry name" value="PTN"/>
    <property type="match status" value="1"/>
</dbReference>
<protein>
    <recommendedName>
        <fullName evidence="12">Midkine</fullName>
        <shortName evidence="12">MK</shortName>
    </recommendedName>
</protein>
<dbReference type="InterPro" id="IPR020091">
    <property type="entry name" value="PTN/MK_diS_sf"/>
</dbReference>
<feature type="signal peptide" evidence="12">
    <location>
        <begin position="1"/>
        <end position="21"/>
    </location>
</feature>
<accession>A0A8T2IJH5</accession>
<evidence type="ECO:0000256" key="2">
    <source>
        <dbReference type="ARBA" id="ARBA00005403"/>
    </source>
</evidence>
<feature type="domain" description="Pleiotrophin/Midkine C-terminal" evidence="14">
    <location>
        <begin position="75"/>
        <end position="134"/>
    </location>
</feature>
<evidence type="ECO:0000259" key="15">
    <source>
        <dbReference type="Pfam" id="PF05196"/>
    </source>
</evidence>
<keyword evidence="9 12" id="KW-0339">Growth factor</keyword>
<evidence type="ECO:0000256" key="4">
    <source>
        <dbReference type="ARBA" id="ARBA00022525"/>
    </source>
</evidence>
<keyword evidence="3" id="KW-0217">Developmental protein</keyword>
<evidence type="ECO:0000256" key="11">
    <source>
        <dbReference type="ARBA" id="ARBA00023246"/>
    </source>
</evidence>
<dbReference type="Pfam" id="PF05196">
    <property type="entry name" value="PTN_MK_N"/>
    <property type="match status" value="1"/>
</dbReference>
<keyword evidence="11 12" id="KW-0497">Mitogen</keyword>
<dbReference type="GO" id="GO:0051781">
    <property type="term" value="P:positive regulation of cell division"/>
    <property type="evidence" value="ECO:0007669"/>
    <property type="project" value="UniProtKB-UniRule"/>
</dbReference>